<dbReference type="EMBL" id="JADYXP020000016">
    <property type="protein sequence ID" value="KAL0107466.1"/>
    <property type="molecule type" value="Genomic_DNA"/>
</dbReference>
<feature type="compositionally biased region" description="Gly residues" evidence="1">
    <location>
        <begin position="59"/>
        <end position="74"/>
    </location>
</feature>
<name>A0AAW2EUQ9_9HYME</name>
<evidence type="ECO:0000256" key="1">
    <source>
        <dbReference type="SAM" id="MobiDB-lite"/>
    </source>
</evidence>
<proteinExistence type="predicted"/>
<reference evidence="2 3" key="1">
    <citation type="submission" date="2023-03" db="EMBL/GenBank/DDBJ databases">
        <title>High recombination rates correlate with genetic variation in Cardiocondyla obscurior ants.</title>
        <authorList>
            <person name="Errbii M."/>
        </authorList>
    </citation>
    <scope>NUCLEOTIDE SEQUENCE [LARGE SCALE GENOMIC DNA]</scope>
    <source>
        <strain evidence="2">Alpha-2009</strain>
        <tissue evidence="2">Whole body</tissue>
    </source>
</reference>
<evidence type="ECO:0008006" key="4">
    <source>
        <dbReference type="Google" id="ProtNLM"/>
    </source>
</evidence>
<sequence>MITDTWRSSLLKILSSKMNGCGDRSVSREPSGYTSFLVLLTYFIAISFHRKCLEIGGGGGGGGDGGSGDGGSGDGDGDERENSTVIIEVIVFFRTFLFE</sequence>
<evidence type="ECO:0000313" key="2">
    <source>
        <dbReference type="EMBL" id="KAL0107466.1"/>
    </source>
</evidence>
<accession>A0AAW2EUQ9</accession>
<keyword evidence="3" id="KW-1185">Reference proteome</keyword>
<organism evidence="2 3">
    <name type="scientific">Cardiocondyla obscurior</name>
    <dbReference type="NCBI Taxonomy" id="286306"/>
    <lineage>
        <taxon>Eukaryota</taxon>
        <taxon>Metazoa</taxon>
        <taxon>Ecdysozoa</taxon>
        <taxon>Arthropoda</taxon>
        <taxon>Hexapoda</taxon>
        <taxon>Insecta</taxon>
        <taxon>Pterygota</taxon>
        <taxon>Neoptera</taxon>
        <taxon>Endopterygota</taxon>
        <taxon>Hymenoptera</taxon>
        <taxon>Apocrita</taxon>
        <taxon>Aculeata</taxon>
        <taxon>Formicoidea</taxon>
        <taxon>Formicidae</taxon>
        <taxon>Myrmicinae</taxon>
        <taxon>Cardiocondyla</taxon>
    </lineage>
</organism>
<feature type="region of interest" description="Disordered" evidence="1">
    <location>
        <begin position="59"/>
        <end position="81"/>
    </location>
</feature>
<dbReference type="Proteomes" id="UP001430953">
    <property type="component" value="Unassembled WGS sequence"/>
</dbReference>
<evidence type="ECO:0000313" key="3">
    <source>
        <dbReference type="Proteomes" id="UP001430953"/>
    </source>
</evidence>
<dbReference type="AlphaFoldDB" id="A0AAW2EUQ9"/>
<protein>
    <recommendedName>
        <fullName evidence="4">Transmembrane protein</fullName>
    </recommendedName>
</protein>
<comment type="caution">
    <text evidence="2">The sequence shown here is derived from an EMBL/GenBank/DDBJ whole genome shotgun (WGS) entry which is preliminary data.</text>
</comment>
<gene>
    <name evidence="2" type="ORF">PUN28_014650</name>
</gene>